<reference evidence="5" key="1">
    <citation type="journal article" date="2019" name="Int. J. Syst. Evol. Microbiol.">
        <title>The Global Catalogue of Microorganisms (GCM) 10K type strain sequencing project: providing services to taxonomists for standard genome sequencing and annotation.</title>
        <authorList>
            <consortium name="The Broad Institute Genomics Platform"/>
            <consortium name="The Broad Institute Genome Sequencing Center for Infectious Disease"/>
            <person name="Wu L."/>
            <person name="Ma J."/>
        </authorList>
    </citation>
    <scope>NUCLEOTIDE SEQUENCE [LARGE SCALE GENOMIC DNA]</scope>
    <source>
        <strain evidence="5">CCM 7435</strain>
    </source>
</reference>
<dbReference type="RefSeq" id="WP_213355916.1">
    <property type="nucleotide sequence ID" value="NZ_JAHBGB010000044.1"/>
</dbReference>
<dbReference type="PANTHER" id="PTHR42796:SF4">
    <property type="entry name" value="FUMARYLACETOACETATE HYDROLASE DOMAIN-CONTAINING PROTEIN 2A"/>
    <property type="match status" value="1"/>
</dbReference>
<dbReference type="InterPro" id="IPR011234">
    <property type="entry name" value="Fumarylacetoacetase-like_C"/>
</dbReference>
<evidence type="ECO:0000256" key="2">
    <source>
        <dbReference type="ARBA" id="ARBA00022723"/>
    </source>
</evidence>
<dbReference type="Gene3D" id="3.90.850.10">
    <property type="entry name" value="Fumarylacetoacetase-like, C-terminal domain"/>
    <property type="match status" value="1"/>
</dbReference>
<evidence type="ECO:0000313" key="5">
    <source>
        <dbReference type="Proteomes" id="UP001597299"/>
    </source>
</evidence>
<keyword evidence="4" id="KW-0378">Hydrolase</keyword>
<evidence type="ECO:0000259" key="3">
    <source>
        <dbReference type="Pfam" id="PF01557"/>
    </source>
</evidence>
<evidence type="ECO:0000313" key="4">
    <source>
        <dbReference type="EMBL" id="MFD2143082.1"/>
    </source>
</evidence>
<dbReference type="Pfam" id="PF01557">
    <property type="entry name" value="FAA_hydrolase"/>
    <property type="match status" value="1"/>
</dbReference>
<dbReference type="InterPro" id="IPR036663">
    <property type="entry name" value="Fumarylacetoacetase_C_sf"/>
</dbReference>
<keyword evidence="2" id="KW-0479">Metal-binding</keyword>
<organism evidence="4 5">
    <name type="scientific">Ancylobacter oerskovii</name>
    <dbReference type="NCBI Taxonomy" id="459519"/>
    <lineage>
        <taxon>Bacteria</taxon>
        <taxon>Pseudomonadati</taxon>
        <taxon>Pseudomonadota</taxon>
        <taxon>Alphaproteobacteria</taxon>
        <taxon>Hyphomicrobiales</taxon>
        <taxon>Xanthobacteraceae</taxon>
        <taxon>Ancylobacter</taxon>
    </lineage>
</organism>
<keyword evidence="5" id="KW-1185">Reference proteome</keyword>
<comment type="similarity">
    <text evidence="1">Belongs to the FAH family.</text>
</comment>
<dbReference type="Proteomes" id="UP001597299">
    <property type="component" value="Unassembled WGS sequence"/>
</dbReference>
<dbReference type="SUPFAM" id="SSF56529">
    <property type="entry name" value="FAH"/>
    <property type="match status" value="1"/>
</dbReference>
<dbReference type="GO" id="GO:0016787">
    <property type="term" value="F:hydrolase activity"/>
    <property type="evidence" value="ECO:0007669"/>
    <property type="project" value="UniProtKB-KW"/>
</dbReference>
<sequence>MRLVRFGAPGREKPGLLDANDVVRDLSGVVEDIGGAALTPEGLARLKAIEPASLPAAAPGVRLGPCVARPGHFIAVGLNYADHAEESGMAIPDEPVLFSKAPNCIVGPNDDVIQPKGSTKLDWEVELGIVIGARTRYVEEKDARAHIAGFCLANDVSERAFQIERGGQWIKGKSCETFGPLGPFLATPDEVGDVGKLAMWCDVNGERRQRGSTATMIFGVDFLVSYISQFMVLDVGDVIITGTPPGVGLGMKPPLYLKPGDVMTLGIEKLGEQRQKVVPFEG</sequence>
<protein>
    <submittedName>
        <fullName evidence="4">Fumarylacetoacetate hydrolase family protein</fullName>
    </submittedName>
</protein>
<gene>
    <name evidence="4" type="ORF">ACFSNC_21965</name>
</gene>
<evidence type="ECO:0000256" key="1">
    <source>
        <dbReference type="ARBA" id="ARBA00010211"/>
    </source>
</evidence>
<name>A0ABW4Z4E1_9HYPH</name>
<comment type="caution">
    <text evidence="4">The sequence shown here is derived from an EMBL/GenBank/DDBJ whole genome shotgun (WGS) entry which is preliminary data.</text>
</comment>
<accession>A0ABW4Z4E1</accession>
<dbReference type="InterPro" id="IPR051121">
    <property type="entry name" value="FAH"/>
</dbReference>
<proteinExistence type="inferred from homology"/>
<feature type="domain" description="Fumarylacetoacetase-like C-terminal" evidence="3">
    <location>
        <begin position="73"/>
        <end position="278"/>
    </location>
</feature>
<dbReference type="PANTHER" id="PTHR42796">
    <property type="entry name" value="FUMARYLACETOACETATE HYDROLASE DOMAIN-CONTAINING PROTEIN 2A-RELATED"/>
    <property type="match status" value="1"/>
</dbReference>
<dbReference type="EMBL" id="JBHUHD010000001">
    <property type="protein sequence ID" value="MFD2143082.1"/>
    <property type="molecule type" value="Genomic_DNA"/>
</dbReference>